<sequence length="157" mass="18814">MQIFWIDDRLLFNGVKIEDTECLNHIWNPGVIYRNVEEEHTMDTSLNYVLFYNNVKVLHERRFSFTVNCRMYFHDYPFDTQYCEFPMFVLDPINKPLPITWREYRIAILNKVELLQFSIRPPNLVQRESKKITINILALGNYTNEGAQPSKYNVQAK</sequence>
<evidence type="ECO:0000256" key="1">
    <source>
        <dbReference type="ARBA" id="ARBA00004370"/>
    </source>
</evidence>
<dbReference type="GO" id="GO:0016020">
    <property type="term" value="C:membrane"/>
    <property type="evidence" value="ECO:0007669"/>
    <property type="project" value="UniProtKB-SubCell"/>
</dbReference>
<proteinExistence type="predicted"/>
<dbReference type="SUPFAM" id="SSF63712">
    <property type="entry name" value="Nicotinic receptor ligand binding domain-like"/>
    <property type="match status" value="1"/>
</dbReference>
<protein>
    <recommendedName>
        <fullName evidence="3">Neurotransmitter-gated ion-channel ligand-binding domain-containing protein</fullName>
    </recommendedName>
</protein>
<dbReference type="AlphaFoldDB" id="A0A8X6NFT5"/>
<dbReference type="InterPro" id="IPR036734">
    <property type="entry name" value="Neur_chan_lig-bd_sf"/>
</dbReference>
<keyword evidence="2" id="KW-0472">Membrane</keyword>
<evidence type="ECO:0000259" key="3">
    <source>
        <dbReference type="Pfam" id="PF02931"/>
    </source>
</evidence>
<organism evidence="4 5">
    <name type="scientific">Nephila pilipes</name>
    <name type="common">Giant wood spider</name>
    <name type="synonym">Nephila maculata</name>
    <dbReference type="NCBI Taxonomy" id="299642"/>
    <lineage>
        <taxon>Eukaryota</taxon>
        <taxon>Metazoa</taxon>
        <taxon>Ecdysozoa</taxon>
        <taxon>Arthropoda</taxon>
        <taxon>Chelicerata</taxon>
        <taxon>Arachnida</taxon>
        <taxon>Araneae</taxon>
        <taxon>Araneomorphae</taxon>
        <taxon>Entelegynae</taxon>
        <taxon>Araneoidea</taxon>
        <taxon>Nephilidae</taxon>
        <taxon>Nephila</taxon>
    </lineage>
</organism>
<evidence type="ECO:0000256" key="2">
    <source>
        <dbReference type="ARBA" id="ARBA00023136"/>
    </source>
</evidence>
<dbReference type="GO" id="GO:0005230">
    <property type="term" value="F:extracellular ligand-gated monoatomic ion channel activity"/>
    <property type="evidence" value="ECO:0007669"/>
    <property type="project" value="InterPro"/>
</dbReference>
<feature type="domain" description="Neurotransmitter-gated ion-channel ligand-binding" evidence="3">
    <location>
        <begin position="2"/>
        <end position="87"/>
    </location>
</feature>
<comment type="caution">
    <text evidence="4">The sequence shown here is derived from an EMBL/GenBank/DDBJ whole genome shotgun (WGS) entry which is preliminary data.</text>
</comment>
<dbReference type="OrthoDB" id="6434302at2759"/>
<evidence type="ECO:0000313" key="5">
    <source>
        <dbReference type="Proteomes" id="UP000887013"/>
    </source>
</evidence>
<dbReference type="Proteomes" id="UP000887013">
    <property type="component" value="Unassembled WGS sequence"/>
</dbReference>
<keyword evidence="5" id="KW-1185">Reference proteome</keyword>
<dbReference type="InterPro" id="IPR006202">
    <property type="entry name" value="Neur_chan_lig-bd"/>
</dbReference>
<dbReference type="Pfam" id="PF02931">
    <property type="entry name" value="Neur_chan_LBD"/>
    <property type="match status" value="1"/>
</dbReference>
<reference evidence="4" key="1">
    <citation type="submission" date="2020-08" db="EMBL/GenBank/DDBJ databases">
        <title>Multicomponent nature underlies the extraordinary mechanical properties of spider dragline silk.</title>
        <authorList>
            <person name="Kono N."/>
            <person name="Nakamura H."/>
            <person name="Mori M."/>
            <person name="Yoshida Y."/>
            <person name="Ohtoshi R."/>
            <person name="Malay A.D."/>
            <person name="Moran D.A.P."/>
            <person name="Tomita M."/>
            <person name="Numata K."/>
            <person name="Arakawa K."/>
        </authorList>
    </citation>
    <scope>NUCLEOTIDE SEQUENCE</scope>
</reference>
<name>A0A8X6NFT5_NEPPI</name>
<accession>A0A8X6NFT5</accession>
<dbReference type="EMBL" id="BMAW01009217">
    <property type="protein sequence ID" value="GFT12665.1"/>
    <property type="molecule type" value="Genomic_DNA"/>
</dbReference>
<dbReference type="Gene3D" id="2.70.170.10">
    <property type="entry name" value="Neurotransmitter-gated ion-channel ligand-binding domain"/>
    <property type="match status" value="1"/>
</dbReference>
<evidence type="ECO:0000313" key="4">
    <source>
        <dbReference type="EMBL" id="GFT12665.1"/>
    </source>
</evidence>
<gene>
    <name evidence="4" type="primary">AVEN_166878_1</name>
    <name evidence="4" type="ORF">NPIL_35151</name>
</gene>
<dbReference type="PROSITE" id="PS00236">
    <property type="entry name" value="NEUROTR_ION_CHANNEL"/>
    <property type="match status" value="1"/>
</dbReference>
<comment type="subcellular location">
    <subcellularLocation>
        <location evidence="1">Membrane</location>
    </subcellularLocation>
</comment>
<dbReference type="InterPro" id="IPR018000">
    <property type="entry name" value="Neurotransmitter_ion_chnl_CS"/>
</dbReference>